<dbReference type="Pfam" id="PF16360">
    <property type="entry name" value="GTP-bdg_M"/>
    <property type="match status" value="1"/>
</dbReference>
<keyword evidence="3" id="KW-0460">Magnesium</keyword>
<dbReference type="InterPro" id="IPR006073">
    <property type="entry name" value="GTP-bd"/>
</dbReference>
<dbReference type="SUPFAM" id="SSF52540">
    <property type="entry name" value="P-loop containing nucleoside triphosphate hydrolases"/>
    <property type="match status" value="1"/>
</dbReference>
<dbReference type="NCBIfam" id="NF008280">
    <property type="entry name" value="PRK11058.1"/>
    <property type="match status" value="1"/>
</dbReference>
<dbReference type="NCBIfam" id="TIGR03156">
    <property type="entry name" value="GTP_HflX"/>
    <property type="match status" value="1"/>
</dbReference>
<feature type="domain" description="Hflx-type G" evidence="7">
    <location>
        <begin position="212"/>
        <end position="378"/>
    </location>
</feature>
<keyword evidence="4 5" id="KW-0342">GTP-binding</keyword>
<keyword evidence="1" id="KW-0479">Metal-binding</keyword>
<dbReference type="RefSeq" id="WP_369454236.1">
    <property type="nucleotide sequence ID" value="NZ_JBGCUO010000001.1"/>
</dbReference>
<proteinExistence type="inferred from homology"/>
<dbReference type="Proteomes" id="UP001562065">
    <property type="component" value="Unassembled WGS sequence"/>
</dbReference>
<dbReference type="InterPro" id="IPR025121">
    <property type="entry name" value="GTPase_HflX_N"/>
</dbReference>
<dbReference type="InterPro" id="IPR027417">
    <property type="entry name" value="P-loop_NTPase"/>
</dbReference>
<dbReference type="CDD" id="cd01878">
    <property type="entry name" value="HflX"/>
    <property type="match status" value="1"/>
</dbReference>
<evidence type="ECO:0000256" key="1">
    <source>
        <dbReference type="ARBA" id="ARBA00022723"/>
    </source>
</evidence>
<protein>
    <recommendedName>
        <fullName evidence="5">GTPase HflX</fullName>
    </recommendedName>
    <alternativeName>
        <fullName evidence="5">GTP-binding protein HflX</fullName>
    </alternativeName>
</protein>
<comment type="subunit">
    <text evidence="5">Monomer. Associates with the 50S ribosomal subunit.</text>
</comment>
<evidence type="ECO:0000256" key="3">
    <source>
        <dbReference type="ARBA" id="ARBA00022842"/>
    </source>
</evidence>
<dbReference type="Pfam" id="PF13167">
    <property type="entry name" value="GTP-bdg_N"/>
    <property type="match status" value="1"/>
</dbReference>
<dbReference type="Gene3D" id="6.10.250.2860">
    <property type="match status" value="1"/>
</dbReference>
<comment type="caution">
    <text evidence="8">The sequence shown here is derived from an EMBL/GenBank/DDBJ whole genome shotgun (WGS) entry which is preliminary data.</text>
</comment>
<keyword evidence="9" id="KW-1185">Reference proteome</keyword>
<dbReference type="Pfam" id="PF01926">
    <property type="entry name" value="MMR_HSR1"/>
    <property type="match status" value="1"/>
</dbReference>
<comment type="subcellular location">
    <subcellularLocation>
        <location evidence="5">Cytoplasm</location>
    </subcellularLocation>
    <text evidence="5">May associate with membranes.</text>
</comment>
<dbReference type="InterPro" id="IPR030394">
    <property type="entry name" value="G_HFLX_dom"/>
</dbReference>
<name>A0ABV4AEM9_9GAMM</name>
<keyword evidence="5" id="KW-0963">Cytoplasm</keyword>
<dbReference type="GO" id="GO:0016787">
    <property type="term" value="F:hydrolase activity"/>
    <property type="evidence" value="ECO:0007669"/>
    <property type="project" value="UniProtKB-KW"/>
</dbReference>
<comment type="similarity">
    <text evidence="5">Belongs to the TRAFAC class OBG-HflX-like GTPase superfamily. HflX GTPase family.</text>
</comment>
<dbReference type="PIRSF" id="PIRSF006809">
    <property type="entry name" value="GTP-binding_hflX_prd"/>
    <property type="match status" value="1"/>
</dbReference>
<sequence>MEFFERPDWARPGPASDTDRPAERAVLVHVDFPLGPAEEDRHEFYHLVTSSGAEPVAEVRCKREKPDPATYVGSGKVEEIAAAVAEHEADVVLFNHPLSPAQERNLERAVECRVLDRTGLILDIFALRARTHEGRMQVELAQLQHLSTRLVRGWTHLERQKGGIGLRGPGETQLETDRRLVRDRIRHIEGRLAKVRSQRAQGRRARARNEAPVVSLVGYTNAGKSTLFNRLTDADVYVADKLFATLDATLRRVRIPGVGPAVLADTVGFIRHLPHRLVDAFRGTLEETLSASLLLHVTDGSAVDRDVNVDAVNEVLEEIGADELPVLHVYNKVDLLEEPPRIERDESGQPWRVWLSAQTGAGIELLHQAIAERLASGWVDQWLQLPPDSGRLRALLHEAGEVLAEQVGDDGALQLRVRLHRNHFQRLLRGAGLTESDVALPVAAEQGGSYNPSARHTE</sequence>
<dbReference type="PANTHER" id="PTHR10229">
    <property type="entry name" value="GTP-BINDING PROTEIN HFLX"/>
    <property type="match status" value="1"/>
</dbReference>
<evidence type="ECO:0000256" key="6">
    <source>
        <dbReference type="SAM" id="MobiDB-lite"/>
    </source>
</evidence>
<evidence type="ECO:0000256" key="4">
    <source>
        <dbReference type="ARBA" id="ARBA00023134"/>
    </source>
</evidence>
<dbReference type="EMBL" id="JBGCUO010000001">
    <property type="protein sequence ID" value="MEY1660997.1"/>
    <property type="molecule type" value="Genomic_DNA"/>
</dbReference>
<dbReference type="PROSITE" id="PS51705">
    <property type="entry name" value="G_HFLX"/>
    <property type="match status" value="1"/>
</dbReference>
<comment type="function">
    <text evidence="5">GTPase that associates with the 50S ribosomal subunit and may have a role during protein synthesis or ribosome biogenesis.</text>
</comment>
<evidence type="ECO:0000313" key="8">
    <source>
        <dbReference type="EMBL" id="MEY1660997.1"/>
    </source>
</evidence>
<dbReference type="HAMAP" id="MF_00900">
    <property type="entry name" value="GTPase_HflX"/>
    <property type="match status" value="1"/>
</dbReference>
<organism evidence="8 9">
    <name type="scientific">Isoalcanivorax beigongshangi</name>
    <dbReference type="NCBI Taxonomy" id="3238810"/>
    <lineage>
        <taxon>Bacteria</taxon>
        <taxon>Pseudomonadati</taxon>
        <taxon>Pseudomonadota</taxon>
        <taxon>Gammaproteobacteria</taxon>
        <taxon>Oceanospirillales</taxon>
        <taxon>Alcanivoracaceae</taxon>
        <taxon>Isoalcanivorax</taxon>
    </lineage>
</organism>
<keyword evidence="8" id="KW-0378">Hydrolase</keyword>
<dbReference type="Gene3D" id="3.40.50.11060">
    <property type="entry name" value="GTPase HflX, N-terminal domain"/>
    <property type="match status" value="1"/>
</dbReference>
<feature type="region of interest" description="Disordered" evidence="6">
    <location>
        <begin position="1"/>
        <end position="21"/>
    </location>
</feature>
<evidence type="ECO:0000259" key="7">
    <source>
        <dbReference type="PROSITE" id="PS51705"/>
    </source>
</evidence>
<evidence type="ECO:0000313" key="9">
    <source>
        <dbReference type="Proteomes" id="UP001562065"/>
    </source>
</evidence>
<keyword evidence="2 5" id="KW-0547">Nucleotide-binding</keyword>
<dbReference type="PANTHER" id="PTHR10229:SF0">
    <property type="entry name" value="GTP-BINDING PROTEIN 6-RELATED"/>
    <property type="match status" value="1"/>
</dbReference>
<accession>A0ABV4AEM9</accession>
<reference evidence="8 9" key="1">
    <citation type="submission" date="2024-07" db="EMBL/GenBank/DDBJ databases">
        <authorList>
            <person name="Ren Q."/>
        </authorList>
    </citation>
    <scope>NUCLEOTIDE SEQUENCE [LARGE SCALE GENOMIC DNA]</scope>
    <source>
        <strain evidence="8 9">REN37</strain>
    </source>
</reference>
<evidence type="ECO:0000256" key="2">
    <source>
        <dbReference type="ARBA" id="ARBA00022741"/>
    </source>
</evidence>
<evidence type="ECO:0000256" key="5">
    <source>
        <dbReference type="HAMAP-Rule" id="MF_00900"/>
    </source>
</evidence>
<dbReference type="Gene3D" id="3.40.50.300">
    <property type="entry name" value="P-loop containing nucleotide triphosphate hydrolases"/>
    <property type="match status" value="1"/>
</dbReference>
<gene>
    <name evidence="5 8" type="primary">hflX</name>
    <name evidence="8" type="ORF">AB5I84_02415</name>
</gene>
<dbReference type="InterPro" id="IPR042108">
    <property type="entry name" value="GTPase_HflX_N_sf"/>
</dbReference>
<dbReference type="InterPro" id="IPR016496">
    <property type="entry name" value="GTPase_HflX"/>
</dbReference>
<dbReference type="InterPro" id="IPR032305">
    <property type="entry name" value="GTP-bd_M"/>
</dbReference>